<gene>
    <name evidence="1" type="ORF">TKK_014204</name>
</gene>
<sequence length="109" mass="12510">MLEQEIGCTGSPTVPITRRKSTLNMRDSERETAIAWAILSRRAVRTSAGTALSVTESVAISFLHFLYLLFCITRVKISVVNDTIRLRYTSLVFRYRITENPHTEYTIQR</sequence>
<dbReference type="AlphaFoldDB" id="A0ABD2WD23"/>
<keyword evidence="2" id="KW-1185">Reference proteome</keyword>
<name>A0ABD2WD23_9HYME</name>
<proteinExistence type="predicted"/>
<comment type="caution">
    <text evidence="1">The sequence shown here is derived from an EMBL/GenBank/DDBJ whole genome shotgun (WGS) entry which is preliminary data.</text>
</comment>
<organism evidence="1 2">
    <name type="scientific">Trichogramma kaykai</name>
    <dbReference type="NCBI Taxonomy" id="54128"/>
    <lineage>
        <taxon>Eukaryota</taxon>
        <taxon>Metazoa</taxon>
        <taxon>Ecdysozoa</taxon>
        <taxon>Arthropoda</taxon>
        <taxon>Hexapoda</taxon>
        <taxon>Insecta</taxon>
        <taxon>Pterygota</taxon>
        <taxon>Neoptera</taxon>
        <taxon>Endopterygota</taxon>
        <taxon>Hymenoptera</taxon>
        <taxon>Apocrita</taxon>
        <taxon>Proctotrupomorpha</taxon>
        <taxon>Chalcidoidea</taxon>
        <taxon>Trichogrammatidae</taxon>
        <taxon>Trichogramma</taxon>
    </lineage>
</organism>
<dbReference type="EMBL" id="JBJJXI010000113">
    <property type="protein sequence ID" value="KAL3390944.1"/>
    <property type="molecule type" value="Genomic_DNA"/>
</dbReference>
<evidence type="ECO:0000313" key="2">
    <source>
        <dbReference type="Proteomes" id="UP001627154"/>
    </source>
</evidence>
<accession>A0ABD2WD23</accession>
<protein>
    <submittedName>
        <fullName evidence="1">Uncharacterized protein</fullName>
    </submittedName>
</protein>
<reference evidence="1 2" key="1">
    <citation type="journal article" date="2024" name="bioRxiv">
        <title>A reference genome for Trichogramma kaykai: A tiny desert-dwelling parasitoid wasp with competing sex-ratio distorters.</title>
        <authorList>
            <person name="Culotta J."/>
            <person name="Lindsey A.R."/>
        </authorList>
    </citation>
    <scope>NUCLEOTIDE SEQUENCE [LARGE SCALE GENOMIC DNA]</scope>
    <source>
        <strain evidence="1 2">KSX58</strain>
    </source>
</reference>
<evidence type="ECO:0000313" key="1">
    <source>
        <dbReference type="EMBL" id="KAL3390944.1"/>
    </source>
</evidence>
<dbReference type="Proteomes" id="UP001627154">
    <property type="component" value="Unassembled WGS sequence"/>
</dbReference>